<proteinExistence type="predicted"/>
<organism evidence="3 4">
    <name type="scientific">Bordetella genomosp. 8</name>
    <dbReference type="NCBI Taxonomy" id="1416806"/>
    <lineage>
        <taxon>Bacteria</taxon>
        <taxon>Pseudomonadati</taxon>
        <taxon>Pseudomonadota</taxon>
        <taxon>Betaproteobacteria</taxon>
        <taxon>Burkholderiales</taxon>
        <taxon>Alcaligenaceae</taxon>
        <taxon>Bordetella</taxon>
    </lineage>
</organism>
<dbReference type="STRING" id="1416806.CAL12_27720"/>
<dbReference type="AlphaFoldDB" id="A0A1W6YUF1"/>
<dbReference type="GO" id="GO:0004125">
    <property type="term" value="F:L-seryl-tRNA(Sec) selenium transferase activity"/>
    <property type="evidence" value="ECO:0007669"/>
    <property type="project" value="TreeGrafter"/>
</dbReference>
<protein>
    <recommendedName>
        <fullName evidence="5">Aminotransferase class V domain-containing protein</fullName>
    </recommendedName>
</protein>
<evidence type="ECO:0000313" key="3">
    <source>
        <dbReference type="EMBL" id="ARP84233.1"/>
    </source>
</evidence>
<reference evidence="3 4" key="1">
    <citation type="submission" date="2017-05" db="EMBL/GenBank/DDBJ databases">
        <title>Complete and WGS of Bordetella genogroups.</title>
        <authorList>
            <person name="Spilker T."/>
            <person name="LiPuma J."/>
        </authorList>
    </citation>
    <scope>NUCLEOTIDE SEQUENCE [LARGE SCALE GENOMIC DNA]</scope>
    <source>
        <strain evidence="3 4">AU19157</strain>
    </source>
</reference>
<dbReference type="InterPro" id="IPR015424">
    <property type="entry name" value="PyrdxlP-dep_Trfase"/>
</dbReference>
<dbReference type="RefSeq" id="WP_086067544.1">
    <property type="nucleotide sequence ID" value="NZ_CP021108.1"/>
</dbReference>
<evidence type="ECO:0008006" key="5">
    <source>
        <dbReference type="Google" id="ProtNLM"/>
    </source>
</evidence>
<evidence type="ECO:0000256" key="2">
    <source>
        <dbReference type="ARBA" id="ARBA00022898"/>
    </source>
</evidence>
<name>A0A1W6YUF1_9BORD</name>
<dbReference type="PANTHER" id="PTHR32328:SF0">
    <property type="entry name" value="L-SERYL-TRNA(SEC) SELENIUM TRANSFERASE"/>
    <property type="match status" value="1"/>
</dbReference>
<dbReference type="Gene3D" id="3.40.640.10">
    <property type="entry name" value="Type I PLP-dependent aspartate aminotransferase-like (Major domain)"/>
    <property type="match status" value="1"/>
</dbReference>
<evidence type="ECO:0000256" key="1">
    <source>
        <dbReference type="ARBA" id="ARBA00001933"/>
    </source>
</evidence>
<dbReference type="PANTHER" id="PTHR32328">
    <property type="entry name" value="L-SERYL-TRNA(SEC) SELENIUM TRANSFERASE"/>
    <property type="match status" value="1"/>
</dbReference>
<keyword evidence="4" id="KW-1185">Reference proteome</keyword>
<evidence type="ECO:0000313" key="4">
    <source>
        <dbReference type="Proteomes" id="UP000194151"/>
    </source>
</evidence>
<gene>
    <name evidence="3" type="ORF">CAL12_27720</name>
</gene>
<keyword evidence="2" id="KW-0663">Pyridoxal phosphate</keyword>
<dbReference type="KEGG" id="bgv:CAL12_27720"/>
<accession>A0A1W6YUF1</accession>
<dbReference type="Proteomes" id="UP000194151">
    <property type="component" value="Chromosome"/>
</dbReference>
<dbReference type="InterPro" id="IPR015421">
    <property type="entry name" value="PyrdxlP-dep_Trfase_major"/>
</dbReference>
<dbReference type="OrthoDB" id="9787096at2"/>
<dbReference type="EMBL" id="CP021108">
    <property type="protein sequence ID" value="ARP84233.1"/>
    <property type="molecule type" value="Genomic_DNA"/>
</dbReference>
<sequence>MIEKLEEQLTPVINAWGTPTPFGVSRSSPEVAQAVASGLQRHVVIAELSRVVADRVKAVCKTESAIFCHCAAGALTLAAAGALTRDDAAAVATLPVSNDTRVIAIQEEHCVNYGQPVTQALRLSGSQVAILSGSAEHRIATMDELVRRGQLRAIVYVSSSLVLTPARLSRDQLFGYAKAANAWLIVDAAAQDWRLDQTDELSKADLTIFSLQKYLAGPTCGLLVGSSLAITAAQAHLAGIGRAMKPTKEALFGAWAALEQRDWLRLGAQRGENIERAQRFANAMGSLFAGRSTVSADDDHGPFPRLHLDFGVREAALAAADSLRDGYPRIAVGRSRIGDGIVTLELTHVDSKEEAILLAAVKRAMTSYGVRTAGRNPLS</sequence>
<comment type="cofactor">
    <cofactor evidence="1">
        <name>pyridoxal 5'-phosphate</name>
        <dbReference type="ChEBI" id="CHEBI:597326"/>
    </cofactor>
</comment>
<dbReference type="SUPFAM" id="SSF53383">
    <property type="entry name" value="PLP-dependent transferases"/>
    <property type="match status" value="1"/>
</dbReference>